<organism evidence="2 3">
    <name type="scientific">Comamonas serinivorans</name>
    <dbReference type="NCBI Taxonomy" id="1082851"/>
    <lineage>
        <taxon>Bacteria</taxon>
        <taxon>Pseudomonadati</taxon>
        <taxon>Pseudomonadota</taxon>
        <taxon>Betaproteobacteria</taxon>
        <taxon>Burkholderiales</taxon>
        <taxon>Comamonadaceae</taxon>
        <taxon>Comamonas</taxon>
    </lineage>
</organism>
<keyword evidence="1" id="KW-1133">Transmembrane helix</keyword>
<gene>
    <name evidence="2" type="ORF">CCO03_14235</name>
</gene>
<dbReference type="Proteomes" id="UP000196138">
    <property type="component" value="Chromosome"/>
</dbReference>
<keyword evidence="1" id="KW-0812">Transmembrane</keyword>
<name>A0A1Y0EQV0_9BURK</name>
<sequence length="75" mass="8017">MPRFAHGPTPARLHARCPGARCCHILDNAHNLPLQLAVGLGVPAAALLCGRVAWLVWRAPLAALTRTATLRACCR</sequence>
<reference evidence="2 3" key="1">
    <citation type="submission" date="2017-05" db="EMBL/GenBank/DDBJ databases">
        <authorList>
            <person name="Song R."/>
            <person name="Chenine A.L."/>
            <person name="Ruprecht R.M."/>
        </authorList>
    </citation>
    <scope>NUCLEOTIDE SEQUENCE [LARGE SCALE GENOMIC DNA]</scope>
    <source>
        <strain evidence="2 3">DSM 26136</strain>
    </source>
</reference>
<dbReference type="KEGG" id="cser:CCO03_14235"/>
<feature type="transmembrane region" description="Helical" evidence="1">
    <location>
        <begin position="36"/>
        <end position="57"/>
    </location>
</feature>
<evidence type="ECO:0000313" key="2">
    <source>
        <dbReference type="EMBL" id="ARU05689.1"/>
    </source>
</evidence>
<dbReference type="EMBL" id="CP021455">
    <property type="protein sequence ID" value="ARU05689.1"/>
    <property type="molecule type" value="Genomic_DNA"/>
</dbReference>
<protein>
    <submittedName>
        <fullName evidence="2">Uncharacterized protein</fullName>
    </submittedName>
</protein>
<keyword evidence="3" id="KW-1185">Reference proteome</keyword>
<evidence type="ECO:0000313" key="3">
    <source>
        <dbReference type="Proteomes" id="UP000196138"/>
    </source>
</evidence>
<evidence type="ECO:0000256" key="1">
    <source>
        <dbReference type="SAM" id="Phobius"/>
    </source>
</evidence>
<keyword evidence="1" id="KW-0472">Membrane</keyword>
<dbReference type="AlphaFoldDB" id="A0A1Y0EQV0"/>
<proteinExistence type="predicted"/>
<accession>A0A1Y0EQV0</accession>